<proteinExistence type="predicted"/>
<protein>
    <submittedName>
        <fullName evidence="1">Uncharacterized protein</fullName>
    </submittedName>
</protein>
<evidence type="ECO:0000313" key="1">
    <source>
        <dbReference type="EMBL" id="XBH06401.1"/>
    </source>
</evidence>
<accession>A0AAU7CMM8</accession>
<sequence>MTNGISPLCAATAALIVACLLVRLVGQFVVGHTFRVSRWLRDRSR</sequence>
<organism evidence="1">
    <name type="scientific">Singulisphaera sp. Ch08</name>
    <dbReference type="NCBI Taxonomy" id="3120278"/>
    <lineage>
        <taxon>Bacteria</taxon>
        <taxon>Pseudomonadati</taxon>
        <taxon>Planctomycetota</taxon>
        <taxon>Planctomycetia</taxon>
        <taxon>Isosphaerales</taxon>
        <taxon>Isosphaeraceae</taxon>
        <taxon>Singulisphaera</taxon>
    </lineage>
</organism>
<gene>
    <name evidence="1" type="ORF">V5E97_10280</name>
</gene>
<name>A0AAU7CMM8_9BACT</name>
<reference evidence="1" key="1">
    <citation type="submission" date="2024-05" db="EMBL/GenBank/DDBJ databases">
        <title>Planctomycetes of the genus Singulisphaera possess chitinolytic capabilities.</title>
        <authorList>
            <person name="Ivanova A."/>
        </authorList>
    </citation>
    <scope>NUCLEOTIDE SEQUENCE</scope>
    <source>
        <strain evidence="1">Ch08T</strain>
    </source>
</reference>
<dbReference type="RefSeq" id="WP_406699252.1">
    <property type="nucleotide sequence ID" value="NZ_CP155447.1"/>
</dbReference>
<dbReference type="EMBL" id="CP155447">
    <property type="protein sequence ID" value="XBH06401.1"/>
    <property type="molecule type" value="Genomic_DNA"/>
</dbReference>
<dbReference type="AlphaFoldDB" id="A0AAU7CMM8"/>